<dbReference type="InterPro" id="IPR054722">
    <property type="entry name" value="PolX-like_BBD"/>
</dbReference>
<name>A0AAV3RKF6_LITER</name>
<dbReference type="AlphaFoldDB" id="A0AAV3RKF6"/>
<dbReference type="EMBL" id="BAABME010009754">
    <property type="protein sequence ID" value="GAA0175741.1"/>
    <property type="molecule type" value="Genomic_DNA"/>
</dbReference>
<organism evidence="2 3">
    <name type="scientific">Lithospermum erythrorhizon</name>
    <name type="common">Purple gromwell</name>
    <name type="synonym">Lithospermum officinale var. erythrorhizon</name>
    <dbReference type="NCBI Taxonomy" id="34254"/>
    <lineage>
        <taxon>Eukaryota</taxon>
        <taxon>Viridiplantae</taxon>
        <taxon>Streptophyta</taxon>
        <taxon>Embryophyta</taxon>
        <taxon>Tracheophyta</taxon>
        <taxon>Spermatophyta</taxon>
        <taxon>Magnoliopsida</taxon>
        <taxon>eudicotyledons</taxon>
        <taxon>Gunneridae</taxon>
        <taxon>Pentapetalae</taxon>
        <taxon>asterids</taxon>
        <taxon>lamiids</taxon>
        <taxon>Boraginales</taxon>
        <taxon>Boraginaceae</taxon>
        <taxon>Boraginoideae</taxon>
        <taxon>Lithospermeae</taxon>
        <taxon>Lithospermum</taxon>
    </lineage>
</organism>
<protein>
    <recommendedName>
        <fullName evidence="1">Retrovirus-related Pol polyprotein from transposon TNT 1-94-like beta-barrel domain-containing protein</fullName>
    </recommendedName>
</protein>
<reference evidence="2 3" key="1">
    <citation type="submission" date="2024-01" db="EMBL/GenBank/DDBJ databases">
        <title>The complete chloroplast genome sequence of Lithospermum erythrorhizon: insights into the phylogenetic relationship among Boraginaceae species and the maternal lineages of purple gromwells.</title>
        <authorList>
            <person name="Okada T."/>
            <person name="Watanabe K."/>
        </authorList>
    </citation>
    <scope>NUCLEOTIDE SEQUENCE [LARGE SCALE GENOMIC DNA]</scope>
</reference>
<accession>A0AAV3RKF6</accession>
<dbReference type="Proteomes" id="UP001454036">
    <property type="component" value="Unassembled WGS sequence"/>
</dbReference>
<comment type="caution">
    <text evidence="2">The sequence shown here is derived from an EMBL/GenBank/DDBJ whole genome shotgun (WGS) entry which is preliminary data.</text>
</comment>
<dbReference type="Pfam" id="PF22936">
    <property type="entry name" value="Pol_BBD"/>
    <property type="match status" value="1"/>
</dbReference>
<gene>
    <name evidence="2" type="ORF">LIER_28855</name>
</gene>
<evidence type="ECO:0000313" key="2">
    <source>
        <dbReference type="EMBL" id="GAA0175741.1"/>
    </source>
</evidence>
<feature type="domain" description="Retrovirus-related Pol polyprotein from transposon TNT 1-94-like beta-barrel" evidence="1">
    <location>
        <begin position="40"/>
        <end position="112"/>
    </location>
</feature>
<proteinExistence type="predicted"/>
<evidence type="ECO:0000313" key="3">
    <source>
        <dbReference type="Proteomes" id="UP001454036"/>
    </source>
</evidence>
<evidence type="ECO:0000259" key="1">
    <source>
        <dbReference type="Pfam" id="PF22936"/>
    </source>
</evidence>
<keyword evidence="3" id="KW-1185">Reference proteome</keyword>
<sequence length="159" mass="18161">MIKLKEENRPGNTDAVKYAQCEEFACMSIINLDKSLGNSYIVDTGAFNHICSNNALFVNMVNLSKNANITLPNGTSKLVTKFGRVQINPKLLIDDCLFVPYFRFNLLSVNRCIRSSQLDFTFTDSSCVFHDQQYRGIVCMAMQIRDYLFWMMNLSSLVQ</sequence>